<reference evidence="2" key="1">
    <citation type="journal article" date="2014" name="Int. J. Syst. Evol. Microbiol.">
        <title>Complete genome sequence of Corynebacterium casei LMG S-19264T (=DSM 44701T), isolated from a smear-ripened cheese.</title>
        <authorList>
            <consortium name="US DOE Joint Genome Institute (JGI-PGF)"/>
            <person name="Walter F."/>
            <person name="Albersmeier A."/>
            <person name="Kalinowski J."/>
            <person name="Ruckert C."/>
        </authorList>
    </citation>
    <scope>NUCLEOTIDE SEQUENCE</scope>
    <source>
        <strain evidence="2">JCM 18487</strain>
    </source>
</reference>
<name>A0A917KCZ9_9BACL</name>
<sequence length="301" mass="33418">MHPTCAKLPRMTRQVYHVVCIIMKSPLVLKIEGADLPIDFLDPGNRNTYAGREAHPSWRNAMLSLVDARGFRVADIGCGGGIYARAWLELGASTVIGVDSSPVMLEAAREHAGSDPRLSFVSGDAATRLADNSMDLAFARALIHHLSDIRPFIFEAHRILAPGGRLVIQDRTPDDVDLPGSTAHIRGYFFERFPRLLEIERSRRWTKEQVATAMRQAGFTGVATVTFWEIRRIYQSSAELTADLRARTGRSILHHLADDELEDLISFIGRKLSGTGRSPIAEADRWTVWCGRKRAAQGECG</sequence>
<proteinExistence type="predicted"/>
<dbReference type="Proteomes" id="UP000637695">
    <property type="component" value="Unassembled WGS sequence"/>
</dbReference>
<dbReference type="Pfam" id="PF08241">
    <property type="entry name" value="Methyltransf_11"/>
    <property type="match status" value="1"/>
</dbReference>
<comment type="caution">
    <text evidence="2">The sequence shown here is derived from an EMBL/GenBank/DDBJ whole genome shotgun (WGS) entry which is preliminary data.</text>
</comment>
<dbReference type="Gene3D" id="3.40.50.150">
    <property type="entry name" value="Vaccinia Virus protein VP39"/>
    <property type="match status" value="1"/>
</dbReference>
<feature type="domain" description="Methyltransferase type 11" evidence="1">
    <location>
        <begin position="75"/>
        <end position="168"/>
    </location>
</feature>
<dbReference type="PANTHER" id="PTHR43591">
    <property type="entry name" value="METHYLTRANSFERASE"/>
    <property type="match status" value="1"/>
</dbReference>
<evidence type="ECO:0000313" key="3">
    <source>
        <dbReference type="Proteomes" id="UP000637695"/>
    </source>
</evidence>
<dbReference type="GO" id="GO:0032259">
    <property type="term" value="P:methylation"/>
    <property type="evidence" value="ECO:0007669"/>
    <property type="project" value="UniProtKB-KW"/>
</dbReference>
<organism evidence="2 3">
    <name type="scientific">Alicyclobacillus cellulosilyticus</name>
    <dbReference type="NCBI Taxonomy" id="1003997"/>
    <lineage>
        <taxon>Bacteria</taxon>
        <taxon>Bacillati</taxon>
        <taxon>Bacillota</taxon>
        <taxon>Bacilli</taxon>
        <taxon>Bacillales</taxon>
        <taxon>Alicyclobacillaceae</taxon>
        <taxon>Alicyclobacillus</taxon>
    </lineage>
</organism>
<gene>
    <name evidence="2" type="ORF">GCM10010885_18460</name>
</gene>
<dbReference type="SUPFAM" id="SSF53335">
    <property type="entry name" value="S-adenosyl-L-methionine-dependent methyltransferases"/>
    <property type="match status" value="1"/>
</dbReference>
<dbReference type="PANTHER" id="PTHR43591:SF24">
    <property type="entry name" value="2-METHOXY-6-POLYPRENYL-1,4-BENZOQUINOL METHYLASE, MITOCHONDRIAL"/>
    <property type="match status" value="1"/>
</dbReference>
<keyword evidence="3" id="KW-1185">Reference proteome</keyword>
<keyword evidence="2" id="KW-0489">Methyltransferase</keyword>
<dbReference type="AlphaFoldDB" id="A0A917KCZ9"/>
<reference evidence="2" key="2">
    <citation type="submission" date="2020-09" db="EMBL/GenBank/DDBJ databases">
        <authorList>
            <person name="Sun Q."/>
            <person name="Ohkuma M."/>
        </authorList>
    </citation>
    <scope>NUCLEOTIDE SEQUENCE</scope>
    <source>
        <strain evidence="2">JCM 18487</strain>
    </source>
</reference>
<evidence type="ECO:0000259" key="1">
    <source>
        <dbReference type="Pfam" id="PF08241"/>
    </source>
</evidence>
<dbReference type="GO" id="GO:0008757">
    <property type="term" value="F:S-adenosylmethionine-dependent methyltransferase activity"/>
    <property type="evidence" value="ECO:0007669"/>
    <property type="project" value="InterPro"/>
</dbReference>
<dbReference type="EMBL" id="BMOY01000030">
    <property type="protein sequence ID" value="GGJ09681.1"/>
    <property type="molecule type" value="Genomic_DNA"/>
</dbReference>
<dbReference type="InterPro" id="IPR013216">
    <property type="entry name" value="Methyltransf_11"/>
</dbReference>
<keyword evidence="2" id="KW-0808">Transferase</keyword>
<evidence type="ECO:0000313" key="2">
    <source>
        <dbReference type="EMBL" id="GGJ09681.1"/>
    </source>
</evidence>
<dbReference type="InterPro" id="IPR029063">
    <property type="entry name" value="SAM-dependent_MTases_sf"/>
</dbReference>
<accession>A0A917KCZ9</accession>
<dbReference type="CDD" id="cd02440">
    <property type="entry name" value="AdoMet_MTases"/>
    <property type="match status" value="1"/>
</dbReference>
<protein>
    <submittedName>
        <fullName evidence="2">Methyltransferase</fullName>
    </submittedName>
</protein>